<dbReference type="WBParaSite" id="Minc3s07040g40651">
    <property type="protein sequence ID" value="Minc3s07040g40651"/>
    <property type="gene ID" value="Minc3s07040g40651"/>
</dbReference>
<evidence type="ECO:0000256" key="1">
    <source>
        <dbReference type="SAM" id="Phobius"/>
    </source>
</evidence>
<feature type="transmembrane region" description="Helical" evidence="1">
    <location>
        <begin position="33"/>
        <end position="55"/>
    </location>
</feature>
<dbReference type="Proteomes" id="UP000887563">
    <property type="component" value="Unplaced"/>
</dbReference>
<reference evidence="3" key="1">
    <citation type="submission" date="2022-11" db="UniProtKB">
        <authorList>
            <consortium name="WormBaseParasite"/>
        </authorList>
    </citation>
    <scope>IDENTIFICATION</scope>
</reference>
<proteinExistence type="predicted"/>
<dbReference type="AlphaFoldDB" id="A0A914NRI1"/>
<keyword evidence="2" id="KW-1185">Reference proteome</keyword>
<keyword evidence="1" id="KW-0472">Membrane</keyword>
<evidence type="ECO:0000313" key="3">
    <source>
        <dbReference type="WBParaSite" id="Minc3s07040g40651"/>
    </source>
</evidence>
<name>A0A914NRI1_MELIC</name>
<evidence type="ECO:0000313" key="2">
    <source>
        <dbReference type="Proteomes" id="UP000887563"/>
    </source>
</evidence>
<sequence length="61" mass="6916">MIIITSVVWTRATMFTHTASSMLFLSTTILSTMAMYILSLYMMTLPILPLFLLIMPTCSHI</sequence>
<keyword evidence="1" id="KW-1133">Transmembrane helix</keyword>
<organism evidence="2 3">
    <name type="scientific">Meloidogyne incognita</name>
    <name type="common">Southern root-knot nematode worm</name>
    <name type="synonym">Oxyuris incognita</name>
    <dbReference type="NCBI Taxonomy" id="6306"/>
    <lineage>
        <taxon>Eukaryota</taxon>
        <taxon>Metazoa</taxon>
        <taxon>Ecdysozoa</taxon>
        <taxon>Nematoda</taxon>
        <taxon>Chromadorea</taxon>
        <taxon>Rhabditida</taxon>
        <taxon>Tylenchina</taxon>
        <taxon>Tylenchomorpha</taxon>
        <taxon>Tylenchoidea</taxon>
        <taxon>Meloidogynidae</taxon>
        <taxon>Meloidogyninae</taxon>
        <taxon>Meloidogyne</taxon>
        <taxon>Meloidogyne incognita group</taxon>
    </lineage>
</organism>
<protein>
    <submittedName>
        <fullName evidence="3">Uncharacterized protein</fullName>
    </submittedName>
</protein>
<keyword evidence="1" id="KW-0812">Transmembrane</keyword>
<accession>A0A914NRI1</accession>